<dbReference type="AlphaFoldDB" id="G5B7N7"/>
<feature type="non-terminal residue" evidence="4">
    <location>
        <position position="96"/>
    </location>
</feature>
<feature type="signal peptide" evidence="2">
    <location>
        <begin position="1"/>
        <end position="24"/>
    </location>
</feature>
<evidence type="ECO:0000256" key="2">
    <source>
        <dbReference type="SAM" id="SignalP"/>
    </source>
</evidence>
<evidence type="ECO:0000256" key="1">
    <source>
        <dbReference type="ARBA" id="ARBA00023157"/>
    </source>
</evidence>
<dbReference type="GO" id="GO:0004867">
    <property type="term" value="F:serine-type endopeptidase inhibitor activity"/>
    <property type="evidence" value="ECO:0007669"/>
    <property type="project" value="InterPro"/>
</dbReference>
<feature type="domain" description="BPTI/Kunitz inhibitor" evidence="3">
    <location>
        <begin position="41"/>
        <end position="91"/>
    </location>
</feature>
<dbReference type="PRINTS" id="PR00759">
    <property type="entry name" value="BASICPTASE"/>
</dbReference>
<dbReference type="OMA" id="FKLKIEC"/>
<dbReference type="Pfam" id="PF00014">
    <property type="entry name" value="Kunitz_BPTI"/>
    <property type="match status" value="1"/>
</dbReference>
<feature type="chain" id="PRO_5003474105" evidence="2">
    <location>
        <begin position="25"/>
        <end position="96"/>
    </location>
</feature>
<gene>
    <name evidence="4" type="ORF">GW7_06533</name>
</gene>
<dbReference type="InterPro" id="IPR020901">
    <property type="entry name" value="Prtase_inh_Kunz-CS"/>
</dbReference>
<keyword evidence="1" id="KW-1015">Disulfide bond</keyword>
<reference evidence="4 5" key="1">
    <citation type="journal article" date="2011" name="Nature">
        <title>Genome sequencing reveals insights into physiology and longevity of the naked mole rat.</title>
        <authorList>
            <person name="Kim E.B."/>
            <person name="Fang X."/>
            <person name="Fushan A.A."/>
            <person name="Huang Z."/>
            <person name="Lobanov A.V."/>
            <person name="Han L."/>
            <person name="Marino S.M."/>
            <person name="Sun X."/>
            <person name="Turanov A.A."/>
            <person name="Yang P."/>
            <person name="Yim S.H."/>
            <person name="Zhao X."/>
            <person name="Kasaikina M.V."/>
            <person name="Stoletzki N."/>
            <person name="Peng C."/>
            <person name="Polak P."/>
            <person name="Xiong Z."/>
            <person name="Kiezun A."/>
            <person name="Zhu Y."/>
            <person name="Chen Y."/>
            <person name="Kryukov G.V."/>
            <person name="Zhang Q."/>
            <person name="Peshkin L."/>
            <person name="Yang L."/>
            <person name="Bronson R.T."/>
            <person name="Buffenstein R."/>
            <person name="Wang B."/>
            <person name="Han C."/>
            <person name="Li Q."/>
            <person name="Chen L."/>
            <person name="Zhao W."/>
            <person name="Sunyaev S.R."/>
            <person name="Park T.J."/>
            <person name="Zhang G."/>
            <person name="Wang J."/>
            <person name="Gladyshev V.N."/>
        </authorList>
    </citation>
    <scope>NUCLEOTIDE SEQUENCE [LARGE SCALE GENOMIC DNA]</scope>
</reference>
<dbReference type="PROSITE" id="PS00280">
    <property type="entry name" value="BPTI_KUNITZ_1"/>
    <property type="match status" value="1"/>
</dbReference>
<organism evidence="4 5">
    <name type="scientific">Heterocephalus glaber</name>
    <name type="common">Naked mole rat</name>
    <dbReference type="NCBI Taxonomy" id="10181"/>
    <lineage>
        <taxon>Eukaryota</taxon>
        <taxon>Metazoa</taxon>
        <taxon>Chordata</taxon>
        <taxon>Craniata</taxon>
        <taxon>Vertebrata</taxon>
        <taxon>Euteleostomi</taxon>
        <taxon>Mammalia</taxon>
        <taxon>Eutheria</taxon>
        <taxon>Euarchontoglires</taxon>
        <taxon>Glires</taxon>
        <taxon>Rodentia</taxon>
        <taxon>Hystricomorpha</taxon>
        <taxon>Bathyergidae</taxon>
        <taxon>Heterocephalus</taxon>
    </lineage>
</organism>
<accession>G5B7N7</accession>
<dbReference type="EMBL" id="JH168796">
    <property type="protein sequence ID" value="EHB05298.1"/>
    <property type="molecule type" value="Genomic_DNA"/>
</dbReference>
<protein>
    <submittedName>
        <fullName evidence="4">Kunitz-type protease inhibitor 4</fullName>
    </submittedName>
</protein>
<dbReference type="SMART" id="SM00131">
    <property type="entry name" value="KU"/>
    <property type="match status" value="1"/>
</dbReference>
<dbReference type="Proteomes" id="UP000006813">
    <property type="component" value="Unassembled WGS sequence"/>
</dbReference>
<evidence type="ECO:0000313" key="4">
    <source>
        <dbReference type="EMBL" id="EHB05298.1"/>
    </source>
</evidence>
<dbReference type="PROSITE" id="PS50279">
    <property type="entry name" value="BPTI_KUNITZ_2"/>
    <property type="match status" value="1"/>
</dbReference>
<dbReference type="STRING" id="10181.G5B7N7"/>
<dbReference type="InParanoid" id="G5B7N7"/>
<dbReference type="PANTHER" id="PTHR47898">
    <property type="entry name" value="KUNITZ-TYPE PROTEASE INHIBITOR 4"/>
    <property type="match status" value="1"/>
</dbReference>
<dbReference type="PANTHER" id="PTHR47898:SF1">
    <property type="entry name" value="KUNITZ-TYPE PROTEASE INHIBITOR 4"/>
    <property type="match status" value="1"/>
</dbReference>
<dbReference type="Gene3D" id="4.10.410.10">
    <property type="entry name" value="Pancreatic trypsin inhibitor Kunitz domain"/>
    <property type="match status" value="1"/>
</dbReference>
<proteinExistence type="predicted"/>
<dbReference type="SUPFAM" id="SSF57362">
    <property type="entry name" value="BPTI-like"/>
    <property type="match status" value="1"/>
</dbReference>
<evidence type="ECO:0000313" key="5">
    <source>
        <dbReference type="Proteomes" id="UP000006813"/>
    </source>
</evidence>
<evidence type="ECO:0000259" key="3">
    <source>
        <dbReference type="PROSITE" id="PS50279"/>
    </source>
</evidence>
<dbReference type="InterPro" id="IPR002223">
    <property type="entry name" value="Kunitz_BPTI"/>
</dbReference>
<dbReference type="InterPro" id="IPR036880">
    <property type="entry name" value="Kunitz_BPTI_sf"/>
</dbReference>
<sequence>MKPAKLEFLLGLFIFCLQTTPLLGGVAKLLQWICGELKDPCIMDMDIGSCFDIHFRFFYNKTSKFCEGFFFSGCNGNLNNFNLKIECEVACIPEYK</sequence>
<keyword evidence="2" id="KW-0732">Signal</keyword>
<dbReference type="CDD" id="cd00109">
    <property type="entry name" value="Kunitz-type"/>
    <property type="match status" value="1"/>
</dbReference>
<dbReference type="InterPro" id="IPR042943">
    <property type="entry name" value="SPINT4"/>
</dbReference>
<name>G5B7N7_HETGA</name>
<dbReference type="eggNOG" id="KOG4295">
    <property type="taxonomic scope" value="Eukaryota"/>
</dbReference>